<proteinExistence type="predicted"/>
<dbReference type="EMBL" id="JAVHJL010000004">
    <property type="protein sequence ID" value="KAK6504765.1"/>
    <property type="molecule type" value="Genomic_DNA"/>
</dbReference>
<organism evidence="3 4">
    <name type="scientific">Arthrobotrys musiformis</name>
    <dbReference type="NCBI Taxonomy" id="47236"/>
    <lineage>
        <taxon>Eukaryota</taxon>
        <taxon>Fungi</taxon>
        <taxon>Dikarya</taxon>
        <taxon>Ascomycota</taxon>
        <taxon>Pezizomycotina</taxon>
        <taxon>Orbiliomycetes</taxon>
        <taxon>Orbiliales</taxon>
        <taxon>Orbiliaceae</taxon>
        <taxon>Arthrobotrys</taxon>
    </lineage>
</organism>
<evidence type="ECO:0000313" key="3">
    <source>
        <dbReference type="EMBL" id="KAK6504765.1"/>
    </source>
</evidence>
<reference evidence="3 4" key="1">
    <citation type="submission" date="2023-08" db="EMBL/GenBank/DDBJ databases">
        <authorList>
            <person name="Palmer J.M."/>
        </authorList>
    </citation>
    <scope>NUCLEOTIDE SEQUENCE [LARGE SCALE GENOMIC DNA]</scope>
    <source>
        <strain evidence="3 4">TWF481</strain>
    </source>
</reference>
<gene>
    <name evidence="3" type="ORF">TWF481_006704</name>
</gene>
<feature type="coiled-coil region" evidence="1">
    <location>
        <begin position="228"/>
        <end position="255"/>
    </location>
</feature>
<keyword evidence="4" id="KW-1185">Reference proteome</keyword>
<dbReference type="AlphaFoldDB" id="A0AAV9W9A1"/>
<protein>
    <submittedName>
        <fullName evidence="3">Uncharacterized protein</fullName>
    </submittedName>
</protein>
<dbReference type="PANTHER" id="PTHR33488:SF2">
    <property type="entry name" value="EARLY ENDOSOME ANTIGEN 1-LIKE"/>
    <property type="match status" value="1"/>
</dbReference>
<dbReference type="Proteomes" id="UP001370758">
    <property type="component" value="Unassembled WGS sequence"/>
</dbReference>
<evidence type="ECO:0000313" key="4">
    <source>
        <dbReference type="Proteomes" id="UP001370758"/>
    </source>
</evidence>
<name>A0AAV9W9A1_9PEZI</name>
<keyword evidence="1" id="KW-0175">Coiled coil</keyword>
<feature type="coiled-coil region" evidence="1">
    <location>
        <begin position="539"/>
        <end position="566"/>
    </location>
</feature>
<dbReference type="PANTHER" id="PTHR33488">
    <property type="entry name" value="ZGC:162509"/>
    <property type="match status" value="1"/>
</dbReference>
<evidence type="ECO:0000256" key="2">
    <source>
        <dbReference type="SAM" id="MobiDB-lite"/>
    </source>
</evidence>
<comment type="caution">
    <text evidence="3">The sequence shown here is derived from an EMBL/GenBank/DDBJ whole genome shotgun (WGS) entry which is preliminary data.</text>
</comment>
<sequence length="797" mass="87711">MGDPSTSNATSLSDDNHPGAGAADSLVKTVFSPVSLEAFVENSKASLFFRYTWGPSLITIPVCLEMLGACHAVASTEFARKTKVQRPENRFQYLSNNHIYLTTQLVHVRNEALLAFEDARLRMGIIKVASEVADDMVKELAVIFENKTLSAQHGNLLRKKLGVLQRQADNCKSNAMEMHKKFTHWLNFVMELHEACQETSGHSEASFRTFESRQKADELLEEHQKQQVADAKAAREKFEGQLKTQQEQYEKFMKKFPKGGDLIMYEWIQAGGFVIRMGATAAAIYKSPTTAPELLPKLGKEFLDILSQGSGSSKGTDGKIQAPTEGSTLDDLLLANCDGIKSAIESLENILKSGPQTDGVNWDLVNVFGDDPETPGGQGHGPSSRAPDVEVVSFLLEYYKSLFPEPAKDNENLNIKTLAEALDEAIKVVGELEEEAKLASSSKKWVKPAKDSSKVLGWVGATEKILTKVRGLSSSLKSCPGLQIGGQAPTAGVQPPKEKRPTLGSSSKVLLDAATAEAEIIRRGLETTQLCYEKATERQFSLQARLDRLRLDLQRVKDEIKNLDGVRDMIRKCIAFAIDLKEKVLELVKFFSGLSELVDSAVNKALTPYLKTYELAVRGSESSKHLSKSHLELLFQYTITIAANFSLFQDTSAMYTEIHDTYILEGMTVVNGMGAGGELAPGIDQKVQELKRYSVKAQQGISDVVQKKSVAIISSLASHIKDAKEAQALLPPLSEEDVTSIKSGIDSLKTQLSLEVAQQNIVLNYLDLSEQQRKEEAKLLVRESTAKIYSSKSQIEN</sequence>
<accession>A0AAV9W9A1</accession>
<evidence type="ECO:0000256" key="1">
    <source>
        <dbReference type="SAM" id="Coils"/>
    </source>
</evidence>
<feature type="region of interest" description="Disordered" evidence="2">
    <location>
        <begin position="483"/>
        <end position="505"/>
    </location>
</feature>